<protein>
    <recommendedName>
        <fullName evidence="2">Nudix hydrolase domain-containing protein</fullName>
    </recommendedName>
</protein>
<evidence type="ECO:0000313" key="4">
    <source>
        <dbReference type="Proteomes" id="UP000469558"/>
    </source>
</evidence>
<dbReference type="Pfam" id="PF00293">
    <property type="entry name" value="NUDIX"/>
    <property type="match status" value="1"/>
</dbReference>
<feature type="region of interest" description="Disordered" evidence="1">
    <location>
        <begin position="1"/>
        <end position="20"/>
    </location>
</feature>
<dbReference type="PANTHER" id="PTHR43736:SF1">
    <property type="entry name" value="DIHYDRONEOPTERIN TRIPHOSPHATE DIPHOSPHATASE"/>
    <property type="match status" value="1"/>
</dbReference>
<evidence type="ECO:0000313" key="3">
    <source>
        <dbReference type="EMBL" id="TVY81678.1"/>
    </source>
</evidence>
<accession>A0A8T9C7M7</accession>
<reference evidence="3 4" key="1">
    <citation type="submission" date="2018-05" db="EMBL/GenBank/DDBJ databases">
        <title>Genome sequencing and assembly of the regulated plant pathogen Lachnellula willkommii and related sister species for the development of diagnostic species identification markers.</title>
        <authorList>
            <person name="Giroux E."/>
            <person name="Bilodeau G."/>
        </authorList>
    </citation>
    <scope>NUCLEOTIDE SEQUENCE [LARGE SCALE GENOMIC DNA]</scope>
    <source>
        <strain evidence="3 4">CBS 268.59</strain>
    </source>
</reference>
<sequence length="119" mass="13515">TPTASSPLRLTSPGPPTPQNTEVLLIQQKTREISHPPYWTFPKGHPEDDDASLRHTAIRELFEETGLRVEISDFLTLRDENNNEAVFTETYTNPIRKAGKEVRYWAALVKGEQEVAVQE</sequence>
<dbReference type="SUPFAM" id="SSF55811">
    <property type="entry name" value="Nudix"/>
    <property type="match status" value="1"/>
</dbReference>
<keyword evidence="4" id="KW-1185">Reference proteome</keyword>
<comment type="caution">
    <text evidence="3">The sequence shown here is derived from an EMBL/GenBank/DDBJ whole genome shotgun (WGS) entry which is preliminary data.</text>
</comment>
<gene>
    <name evidence="3" type="ORF">LSUE1_G003521</name>
</gene>
<dbReference type="Proteomes" id="UP000469558">
    <property type="component" value="Unassembled WGS sequence"/>
</dbReference>
<evidence type="ECO:0000256" key="1">
    <source>
        <dbReference type="SAM" id="MobiDB-lite"/>
    </source>
</evidence>
<feature type="non-terminal residue" evidence="3">
    <location>
        <position position="119"/>
    </location>
</feature>
<organism evidence="3 4">
    <name type="scientific">Lachnellula suecica</name>
    <dbReference type="NCBI Taxonomy" id="602035"/>
    <lineage>
        <taxon>Eukaryota</taxon>
        <taxon>Fungi</taxon>
        <taxon>Dikarya</taxon>
        <taxon>Ascomycota</taxon>
        <taxon>Pezizomycotina</taxon>
        <taxon>Leotiomycetes</taxon>
        <taxon>Helotiales</taxon>
        <taxon>Lachnaceae</taxon>
        <taxon>Lachnellula</taxon>
    </lineage>
</organism>
<feature type="domain" description="Nudix hydrolase" evidence="2">
    <location>
        <begin position="1"/>
        <end position="119"/>
    </location>
</feature>
<proteinExistence type="predicted"/>
<dbReference type="InterPro" id="IPR015797">
    <property type="entry name" value="NUDIX_hydrolase-like_dom_sf"/>
</dbReference>
<evidence type="ECO:0000259" key="2">
    <source>
        <dbReference type="PROSITE" id="PS51462"/>
    </source>
</evidence>
<dbReference type="OrthoDB" id="276276at2759"/>
<dbReference type="InterPro" id="IPR000086">
    <property type="entry name" value="NUDIX_hydrolase_dom"/>
</dbReference>
<dbReference type="Gene3D" id="3.90.79.10">
    <property type="entry name" value="Nucleoside Triphosphate Pyrophosphohydrolase"/>
    <property type="match status" value="1"/>
</dbReference>
<dbReference type="PROSITE" id="PS51462">
    <property type="entry name" value="NUDIX"/>
    <property type="match status" value="1"/>
</dbReference>
<name>A0A8T9C7M7_9HELO</name>
<dbReference type="AlphaFoldDB" id="A0A8T9C7M7"/>
<dbReference type="EMBL" id="QGMK01000440">
    <property type="protein sequence ID" value="TVY81678.1"/>
    <property type="molecule type" value="Genomic_DNA"/>
</dbReference>
<feature type="non-terminal residue" evidence="3">
    <location>
        <position position="1"/>
    </location>
</feature>
<dbReference type="PANTHER" id="PTHR43736">
    <property type="entry name" value="ADP-RIBOSE PYROPHOSPHATASE"/>
    <property type="match status" value="1"/>
</dbReference>